<dbReference type="PANTHER" id="PTHR13184:SF5">
    <property type="entry name" value="METHYLTRANSFERASE-LIKE PROTEIN 17, MITOCHONDRIAL"/>
    <property type="match status" value="1"/>
</dbReference>
<keyword evidence="6" id="KW-0496">Mitochondrion</keyword>
<feature type="compositionally biased region" description="Basic residues" evidence="8">
    <location>
        <begin position="618"/>
        <end position="628"/>
    </location>
</feature>
<keyword evidence="4" id="KW-0408">Iron</keyword>
<evidence type="ECO:0000313" key="9">
    <source>
        <dbReference type="EMBL" id="KAF5392572.1"/>
    </source>
</evidence>
<dbReference type="PANTHER" id="PTHR13184">
    <property type="entry name" value="37S RIBOSOMAL PROTEIN S22"/>
    <property type="match status" value="1"/>
</dbReference>
<feature type="compositionally biased region" description="Basic and acidic residues" evidence="8">
    <location>
        <begin position="552"/>
        <end position="567"/>
    </location>
</feature>
<evidence type="ECO:0000256" key="8">
    <source>
        <dbReference type="SAM" id="MobiDB-lite"/>
    </source>
</evidence>
<dbReference type="GO" id="GO:0005763">
    <property type="term" value="C:mitochondrial small ribosomal subunit"/>
    <property type="evidence" value="ECO:0007669"/>
    <property type="project" value="TreeGrafter"/>
</dbReference>
<evidence type="ECO:0008006" key="11">
    <source>
        <dbReference type="Google" id="ProtNLM"/>
    </source>
</evidence>
<keyword evidence="3" id="KW-0809">Transit peptide</keyword>
<feature type="region of interest" description="Disordered" evidence="8">
    <location>
        <begin position="545"/>
        <end position="628"/>
    </location>
</feature>
<keyword evidence="5" id="KW-0411">Iron-sulfur</keyword>
<evidence type="ECO:0000256" key="5">
    <source>
        <dbReference type="ARBA" id="ARBA00023014"/>
    </source>
</evidence>
<dbReference type="Pfam" id="PF09243">
    <property type="entry name" value="Rsm22"/>
    <property type="match status" value="2"/>
</dbReference>
<dbReference type="AlphaFoldDB" id="A0A8H5MG12"/>
<evidence type="ECO:0000256" key="3">
    <source>
        <dbReference type="ARBA" id="ARBA00022946"/>
    </source>
</evidence>
<comment type="caution">
    <text evidence="9">The sequence shown here is derived from an EMBL/GenBank/DDBJ whole genome shotgun (WGS) entry which is preliminary data.</text>
</comment>
<accession>A0A8H5MG12</accession>
<evidence type="ECO:0000313" key="10">
    <source>
        <dbReference type="Proteomes" id="UP000518752"/>
    </source>
</evidence>
<protein>
    <recommendedName>
        <fullName evidence="11">Rsm22-domain-containing protein</fullName>
    </recommendedName>
</protein>
<evidence type="ECO:0000256" key="6">
    <source>
        <dbReference type="ARBA" id="ARBA00023128"/>
    </source>
</evidence>
<evidence type="ECO:0000256" key="2">
    <source>
        <dbReference type="ARBA" id="ARBA00022723"/>
    </source>
</evidence>
<dbReference type="GO" id="GO:0006412">
    <property type="term" value="P:translation"/>
    <property type="evidence" value="ECO:0007669"/>
    <property type="project" value="InterPro"/>
</dbReference>
<proteinExistence type="predicted"/>
<comment type="function">
    <text evidence="7">Mitochondrial ribosome (mitoribosome) assembly factor. Binds at the interface of the head and body domains of the mitochondrial small ribosomal subunit (mt-SSU), occluding the mRNA channel and preventing compaction of the head domain towards the body. Probable inactive methyltransferase: retains the characteristic folding and ability to bind S-adenosyl-L-methionine, but it probably lost its methyltransferase activity.</text>
</comment>
<comment type="subcellular location">
    <subcellularLocation>
        <location evidence="1">Mitochondrion</location>
    </subcellularLocation>
</comment>
<dbReference type="InterPro" id="IPR052571">
    <property type="entry name" value="Mt_RNA_Methyltransferase"/>
</dbReference>
<evidence type="ECO:0000256" key="7">
    <source>
        <dbReference type="ARBA" id="ARBA00045681"/>
    </source>
</evidence>
<name>A0A8H5MG12_9AGAR</name>
<reference evidence="9 10" key="1">
    <citation type="journal article" date="2020" name="ISME J.">
        <title>Uncovering the hidden diversity of litter-decomposition mechanisms in mushroom-forming fungi.</title>
        <authorList>
            <person name="Floudas D."/>
            <person name="Bentzer J."/>
            <person name="Ahren D."/>
            <person name="Johansson T."/>
            <person name="Persson P."/>
            <person name="Tunlid A."/>
        </authorList>
    </citation>
    <scope>NUCLEOTIDE SEQUENCE [LARGE SCALE GENOMIC DNA]</scope>
    <source>
        <strain evidence="9 10">CBS 406.79</strain>
    </source>
</reference>
<organism evidence="9 10">
    <name type="scientific">Collybiopsis confluens</name>
    <dbReference type="NCBI Taxonomy" id="2823264"/>
    <lineage>
        <taxon>Eukaryota</taxon>
        <taxon>Fungi</taxon>
        <taxon>Dikarya</taxon>
        <taxon>Basidiomycota</taxon>
        <taxon>Agaricomycotina</taxon>
        <taxon>Agaricomycetes</taxon>
        <taxon>Agaricomycetidae</taxon>
        <taxon>Agaricales</taxon>
        <taxon>Marasmiineae</taxon>
        <taxon>Omphalotaceae</taxon>
        <taxon>Collybiopsis</taxon>
    </lineage>
</organism>
<dbReference type="GO" id="GO:0003735">
    <property type="term" value="F:structural constituent of ribosome"/>
    <property type="evidence" value="ECO:0007669"/>
    <property type="project" value="TreeGrafter"/>
</dbReference>
<dbReference type="GO" id="GO:0008168">
    <property type="term" value="F:methyltransferase activity"/>
    <property type="evidence" value="ECO:0007669"/>
    <property type="project" value="InterPro"/>
</dbReference>
<dbReference type="Proteomes" id="UP000518752">
    <property type="component" value="Unassembled WGS sequence"/>
</dbReference>
<feature type="compositionally biased region" description="Basic and acidic residues" evidence="8">
    <location>
        <begin position="580"/>
        <end position="604"/>
    </location>
</feature>
<evidence type="ECO:0000256" key="1">
    <source>
        <dbReference type="ARBA" id="ARBA00004173"/>
    </source>
</evidence>
<gene>
    <name evidence="9" type="ORF">D9757_002254</name>
</gene>
<dbReference type="EMBL" id="JAACJN010000005">
    <property type="protein sequence ID" value="KAF5392572.1"/>
    <property type="molecule type" value="Genomic_DNA"/>
</dbReference>
<dbReference type="GO" id="GO:0051536">
    <property type="term" value="F:iron-sulfur cluster binding"/>
    <property type="evidence" value="ECO:0007669"/>
    <property type="project" value="UniProtKB-KW"/>
</dbReference>
<sequence>MSLRNQWKSLAQTRFKFRHFSTSFFTFKQVNPALTLDPSLEALLRDVDISLNNHKLSAPSHRVLEMIPQDSIRDNRILSSNSVNPEFEDLVDRKSPAAIFGSRGIGAVVLPLEMQNSINLLISESDKPALHTDAKRLFRVDQADSENPKWSNSYDIKYRSKQQASRHSERDGTAFASVALPAHYSAILAVLTHVKHRLGPKWTISKVIDWGSGAGSGLWAAAHAFQKNPEASRDVEGLQLSDTTLQNYIGIENRQGLVSIGKRVLHDIKSGDLTVRWQKAFHEDDTIPQDLDQDTIALSAFNLSSQPTNIARKTLVKEMWNSGAQTLILIDHNTPGGFENIAEARELLLSMGRRELDDSFAQNRMRGSHVVAPCPHDHECPLLHPGSMRLVCGFSQRLQRPSFVRLTKHSTVGHEDIGYSYVVIQRGQRPLRLKSQLGRIGAVGKRELDKELLSQTNIKELDLLTEDNTDDTFAEASTFTDGIPPTSGSNPLQLPFDDATQAELRQEAFSWPRLVFAPLKKSGHIILDACTPEGKIMRLTIPKSQGKQPYYDARKSSWGDIFPHEPKNAPQERYQPRRAKREDVTLARGYDIGKRRSDKGKDKLPLSYEALSDSLKETRKKSRRDRLN</sequence>
<dbReference type="InterPro" id="IPR015324">
    <property type="entry name" value="Ribosomal_Rsm22-like"/>
</dbReference>
<dbReference type="GO" id="GO:0046872">
    <property type="term" value="F:metal ion binding"/>
    <property type="evidence" value="ECO:0007669"/>
    <property type="project" value="UniProtKB-KW"/>
</dbReference>
<evidence type="ECO:0000256" key="4">
    <source>
        <dbReference type="ARBA" id="ARBA00023004"/>
    </source>
</evidence>
<keyword evidence="10" id="KW-1185">Reference proteome</keyword>
<keyword evidence="2" id="KW-0479">Metal-binding</keyword>
<dbReference type="OrthoDB" id="421327at2759"/>